<dbReference type="InterPro" id="IPR035328">
    <property type="entry name" value="DUF3048_C"/>
</dbReference>
<name>A0AAU7T8N5_9ACTN</name>
<accession>A0AAU7T8N5</accession>
<dbReference type="Gene3D" id="3.50.90.10">
    <property type="entry name" value="YerB-like"/>
    <property type="match status" value="1"/>
</dbReference>
<dbReference type="RefSeq" id="WP_350275845.1">
    <property type="nucleotide sequence ID" value="NZ_CP158165.1"/>
</dbReference>
<sequence>MRLRQWFSSRRGRLVSGVVVVVALLAAAVGFVVWRGDGEAGTPAAPPPTSEGPAGTARRAPLTGLPTTEALDRPAITVKVSNTPDAHPQRGIGDADIVFVEPITGATTRLAAIFHSKLPAQVGPVRSLRPMDAALIGPTKGVIADTMADRWVMEYVDRVADLDNLGTLRVPEGTYRLDDTRRAPNHVFARPGRLLELSDRKAAPAPYFGYAANLQQSTAQRTGTPASSVTIGYGGSATATWTYDEASHRWARAEKWSPHLLENGAQVTAANVVVLTADRDTSFPQAKPAMTILDVFDASGTLKLFTGDKVVAGRWSKGAVNEPFEFTTTDGKQLQLTPGTTWVECALTSMPVRTQ</sequence>
<dbReference type="AlphaFoldDB" id="A0AAU7T8N5"/>
<feature type="domain" description="DUF3048" evidence="2">
    <location>
        <begin position="62"/>
        <end position="199"/>
    </location>
</feature>
<gene>
    <name evidence="4" type="ORF">ABN611_31110</name>
</gene>
<dbReference type="Pfam" id="PF11258">
    <property type="entry name" value="DUF3048"/>
    <property type="match status" value="1"/>
</dbReference>
<protein>
    <submittedName>
        <fullName evidence="4">DUF3048 domain-containing protein</fullName>
    </submittedName>
</protein>
<feature type="region of interest" description="Disordered" evidence="1">
    <location>
        <begin position="39"/>
        <end position="66"/>
    </location>
</feature>
<dbReference type="SUPFAM" id="SSF159774">
    <property type="entry name" value="YerB-like"/>
    <property type="match status" value="1"/>
</dbReference>
<evidence type="ECO:0000256" key="1">
    <source>
        <dbReference type="SAM" id="MobiDB-lite"/>
    </source>
</evidence>
<reference evidence="4" key="1">
    <citation type="submission" date="2024-06" db="EMBL/GenBank/DDBJ databases">
        <title>Kribbella sp. strain HUAS MG21 genome sequences.</title>
        <authorList>
            <person name="Mo P."/>
        </authorList>
    </citation>
    <scope>NUCLEOTIDE SEQUENCE</scope>
    <source>
        <strain evidence="4">HUAS MG21</strain>
    </source>
</reference>
<dbReference type="Pfam" id="PF17479">
    <property type="entry name" value="DUF3048_C"/>
    <property type="match status" value="1"/>
</dbReference>
<evidence type="ECO:0000259" key="3">
    <source>
        <dbReference type="Pfam" id="PF17479"/>
    </source>
</evidence>
<dbReference type="InterPro" id="IPR023158">
    <property type="entry name" value="YerB-like_sf"/>
</dbReference>
<evidence type="ECO:0000313" key="4">
    <source>
        <dbReference type="EMBL" id="XBV23006.1"/>
    </source>
</evidence>
<organism evidence="4">
    <name type="scientific">Kribbella sp. HUAS MG21</name>
    <dbReference type="NCBI Taxonomy" id="3160966"/>
    <lineage>
        <taxon>Bacteria</taxon>
        <taxon>Bacillati</taxon>
        <taxon>Actinomycetota</taxon>
        <taxon>Actinomycetes</taxon>
        <taxon>Propionibacteriales</taxon>
        <taxon>Kribbellaceae</taxon>
        <taxon>Kribbella</taxon>
    </lineage>
</organism>
<dbReference type="InterPro" id="IPR021416">
    <property type="entry name" value="DUF3048_N"/>
</dbReference>
<evidence type="ECO:0000259" key="2">
    <source>
        <dbReference type="Pfam" id="PF11258"/>
    </source>
</evidence>
<proteinExistence type="predicted"/>
<feature type="domain" description="DUF3048" evidence="3">
    <location>
        <begin position="229"/>
        <end position="343"/>
    </location>
</feature>
<dbReference type="EMBL" id="CP158165">
    <property type="protein sequence ID" value="XBV23006.1"/>
    <property type="molecule type" value="Genomic_DNA"/>
</dbReference>